<reference evidence="7 8" key="1">
    <citation type="journal article" date="2019" name="Sci. Rep.">
        <title>Nanopore sequencing improves the draft genome of the human pathogenic amoeba Naegleria fowleri.</title>
        <authorList>
            <person name="Liechti N."/>
            <person name="Schurch N."/>
            <person name="Bruggmann R."/>
            <person name="Wittwer M."/>
        </authorList>
    </citation>
    <scope>NUCLEOTIDE SEQUENCE [LARGE SCALE GENOMIC DNA]</scope>
    <source>
        <strain evidence="7 8">ATCC 30894</strain>
    </source>
</reference>
<organism evidence="7 8">
    <name type="scientific">Naegleria fowleri</name>
    <name type="common">Brain eating amoeba</name>
    <dbReference type="NCBI Taxonomy" id="5763"/>
    <lineage>
        <taxon>Eukaryota</taxon>
        <taxon>Discoba</taxon>
        <taxon>Heterolobosea</taxon>
        <taxon>Tetramitia</taxon>
        <taxon>Eutetramitia</taxon>
        <taxon>Vahlkampfiidae</taxon>
        <taxon>Naegleria</taxon>
    </lineage>
</organism>
<dbReference type="GO" id="GO:0015144">
    <property type="term" value="F:carbohydrate transmembrane transporter activity"/>
    <property type="evidence" value="ECO:0007669"/>
    <property type="project" value="InterPro"/>
</dbReference>
<dbReference type="EMBL" id="VFQX01000037">
    <property type="protein sequence ID" value="KAF0976511.1"/>
    <property type="molecule type" value="Genomic_DNA"/>
</dbReference>
<name>A0A6A5BQJ5_NAEFO</name>
<dbReference type="OMA" id="ILTWGTF"/>
<evidence type="ECO:0000256" key="2">
    <source>
        <dbReference type="ARBA" id="ARBA00005731"/>
    </source>
</evidence>
<dbReference type="PANTHER" id="PTHR16119:SF17">
    <property type="entry name" value="TRANSMEMBRANE PROTEIN 144"/>
    <property type="match status" value="1"/>
</dbReference>
<feature type="transmembrane region" description="Helical" evidence="6">
    <location>
        <begin position="361"/>
        <end position="386"/>
    </location>
</feature>
<evidence type="ECO:0000313" key="8">
    <source>
        <dbReference type="Proteomes" id="UP000444721"/>
    </source>
</evidence>
<dbReference type="Pfam" id="PF07857">
    <property type="entry name" value="TMEM144"/>
    <property type="match status" value="2"/>
</dbReference>
<feature type="transmembrane region" description="Helical" evidence="6">
    <location>
        <begin position="460"/>
        <end position="479"/>
    </location>
</feature>
<evidence type="ECO:0000256" key="4">
    <source>
        <dbReference type="ARBA" id="ARBA00022989"/>
    </source>
</evidence>
<keyword evidence="8" id="KW-1185">Reference proteome</keyword>
<dbReference type="AlphaFoldDB" id="A0A6A5BQJ5"/>
<feature type="transmembrane region" description="Helical" evidence="6">
    <location>
        <begin position="165"/>
        <end position="184"/>
    </location>
</feature>
<dbReference type="PANTHER" id="PTHR16119">
    <property type="entry name" value="TRANSMEMBRANE PROTEIN 144"/>
    <property type="match status" value="1"/>
</dbReference>
<evidence type="ECO:0000256" key="6">
    <source>
        <dbReference type="SAM" id="Phobius"/>
    </source>
</evidence>
<gene>
    <name evidence="7" type="ORF">FDP41_004410</name>
</gene>
<evidence type="ECO:0000256" key="5">
    <source>
        <dbReference type="ARBA" id="ARBA00023136"/>
    </source>
</evidence>
<proteinExistence type="inferred from homology"/>
<comment type="caution">
    <text evidence="7">The sequence shown here is derived from an EMBL/GenBank/DDBJ whole genome shotgun (WGS) entry which is preliminary data.</text>
</comment>
<dbReference type="VEuPathDB" id="AmoebaDB:NfTy_083750"/>
<comment type="similarity">
    <text evidence="2">Belongs to the TMEM144 family.</text>
</comment>
<feature type="transmembrane region" description="Helical" evidence="6">
    <location>
        <begin position="85"/>
        <end position="104"/>
    </location>
</feature>
<evidence type="ECO:0000313" key="7">
    <source>
        <dbReference type="EMBL" id="KAF0976511.1"/>
    </source>
</evidence>
<dbReference type="OrthoDB" id="426527at2759"/>
<evidence type="ECO:0008006" key="9">
    <source>
        <dbReference type="Google" id="ProtNLM"/>
    </source>
</evidence>
<feature type="transmembrane region" description="Helical" evidence="6">
    <location>
        <begin position="424"/>
        <end position="448"/>
    </location>
</feature>
<keyword evidence="3 6" id="KW-0812">Transmembrane</keyword>
<feature type="transmembrane region" description="Helical" evidence="6">
    <location>
        <begin position="398"/>
        <end position="418"/>
    </location>
</feature>
<dbReference type="VEuPathDB" id="AmoebaDB:NF0031900"/>
<protein>
    <recommendedName>
        <fullName evidence="9">EamA domain-containing protein</fullName>
    </recommendedName>
</protein>
<feature type="transmembrane region" description="Helical" evidence="6">
    <location>
        <begin position="142"/>
        <end position="159"/>
    </location>
</feature>
<dbReference type="GO" id="GO:0016020">
    <property type="term" value="C:membrane"/>
    <property type="evidence" value="ECO:0007669"/>
    <property type="project" value="UniProtKB-SubCell"/>
</dbReference>
<comment type="subcellular location">
    <subcellularLocation>
        <location evidence="1">Membrane</location>
        <topology evidence="1">Multi-pass membrane protein</topology>
    </subcellularLocation>
</comment>
<keyword evidence="5 6" id="KW-0472">Membrane</keyword>
<evidence type="ECO:0000256" key="3">
    <source>
        <dbReference type="ARBA" id="ARBA00022692"/>
    </source>
</evidence>
<feature type="transmembrane region" description="Helical" evidence="6">
    <location>
        <begin position="330"/>
        <end position="349"/>
    </location>
</feature>
<dbReference type="RefSeq" id="XP_044561224.1">
    <property type="nucleotide sequence ID" value="XM_044707822.1"/>
</dbReference>
<dbReference type="InterPro" id="IPR010651">
    <property type="entry name" value="Sugar_transport"/>
</dbReference>
<feature type="transmembrane region" description="Helical" evidence="6">
    <location>
        <begin position="110"/>
        <end position="130"/>
    </location>
</feature>
<sequence length="481" mass="53707">MVPTPFSSPLLVDTKPLFPILPFLHENFEIFQNSTNYHTNGTNSSWLYSEWFGWIGVAVCILTWGTFTAPLKIKYVRDVNFDPMIYQFYFSAVVFLLSFLVLAWNEWYFSWYGVAGAAIWIPSSIFSIVAVDKLGLSVAQGLWSGVVILTNFIWGVTLFESKIGNYYLTALGLVLMILGIVGVATCSKWNVITTTTNKENSTTKEDDLEKKGLIEDESLASVTVTQHHSQETTPLFGKNQSYDPAMNNDNTTPNYGGVMSHLDHLIAQEEASLHDHAQQESLIHRGDAYGAYPSSSLNATKEEYMNNDDMNRHNKRKQRILALLKNSKDYFIGILAAVACGITGGSMFVPSRLDSDRGSVYMVGFGIGSMGITSIMLVVYYYYYFFRYKKELSFYPKLSIFPCLTAMLWQTGNFFAAFVSAGPLGLTIGMPLTETSLVVAGLCGLIFFRELKGWKAIVQFFVSTLIMLVPGCILLALFGKT</sequence>
<dbReference type="VEuPathDB" id="AmoebaDB:FDP41_004410"/>
<dbReference type="InterPro" id="IPR012435">
    <property type="entry name" value="TMEM144"/>
</dbReference>
<dbReference type="Proteomes" id="UP000444721">
    <property type="component" value="Unassembled WGS sequence"/>
</dbReference>
<dbReference type="GeneID" id="68111628"/>
<evidence type="ECO:0000256" key="1">
    <source>
        <dbReference type="ARBA" id="ARBA00004141"/>
    </source>
</evidence>
<accession>A0A6A5BQJ5</accession>
<keyword evidence="4 6" id="KW-1133">Transmembrane helix</keyword>
<feature type="transmembrane region" description="Helical" evidence="6">
    <location>
        <begin position="51"/>
        <end position="73"/>
    </location>
</feature>